<name>A0A139WK70_TRICA</name>
<dbReference type="PANTHER" id="PTHR42643">
    <property type="entry name" value="IONOTROPIC RECEPTOR 20A-RELATED"/>
    <property type="match status" value="1"/>
</dbReference>
<keyword evidence="2" id="KW-1003">Cell membrane</keyword>
<feature type="transmembrane region" description="Helical" evidence="8">
    <location>
        <begin position="709"/>
        <end position="725"/>
    </location>
</feature>
<keyword evidence="6" id="KW-0675">Receptor</keyword>
<dbReference type="InParanoid" id="A0A139WK70"/>
<dbReference type="AlphaFoldDB" id="A0A139WK70"/>
<protein>
    <recommendedName>
        <fullName evidence="11">Ionotropic glutamate receptor C-terminal domain-containing protein</fullName>
    </recommendedName>
</protein>
<evidence type="ECO:0000313" key="10">
    <source>
        <dbReference type="Proteomes" id="UP000007266"/>
    </source>
</evidence>
<evidence type="ECO:0000256" key="8">
    <source>
        <dbReference type="SAM" id="Phobius"/>
    </source>
</evidence>
<accession>A0A139WK70</accession>
<reference evidence="9 10" key="1">
    <citation type="journal article" date="2008" name="Nature">
        <title>The genome of the model beetle and pest Tribolium castaneum.</title>
        <authorList>
            <consortium name="Tribolium Genome Sequencing Consortium"/>
            <person name="Richards S."/>
            <person name="Gibbs R.A."/>
            <person name="Weinstock G.M."/>
            <person name="Brown S.J."/>
            <person name="Denell R."/>
            <person name="Beeman R.W."/>
            <person name="Gibbs R."/>
            <person name="Beeman R.W."/>
            <person name="Brown S.J."/>
            <person name="Bucher G."/>
            <person name="Friedrich M."/>
            <person name="Grimmelikhuijzen C.J."/>
            <person name="Klingler M."/>
            <person name="Lorenzen M."/>
            <person name="Richards S."/>
            <person name="Roth S."/>
            <person name="Schroder R."/>
            <person name="Tautz D."/>
            <person name="Zdobnov E.M."/>
            <person name="Muzny D."/>
            <person name="Gibbs R.A."/>
            <person name="Weinstock G.M."/>
            <person name="Attaway T."/>
            <person name="Bell S."/>
            <person name="Buhay C.J."/>
            <person name="Chandrabose M.N."/>
            <person name="Chavez D."/>
            <person name="Clerk-Blankenburg K.P."/>
            <person name="Cree A."/>
            <person name="Dao M."/>
            <person name="Davis C."/>
            <person name="Chacko J."/>
            <person name="Dinh H."/>
            <person name="Dugan-Rocha S."/>
            <person name="Fowler G."/>
            <person name="Garner T.T."/>
            <person name="Garnes J."/>
            <person name="Gnirke A."/>
            <person name="Hawes A."/>
            <person name="Hernandez J."/>
            <person name="Hines S."/>
            <person name="Holder M."/>
            <person name="Hume J."/>
            <person name="Jhangiani S.N."/>
            <person name="Joshi V."/>
            <person name="Khan Z.M."/>
            <person name="Jackson L."/>
            <person name="Kovar C."/>
            <person name="Kowis A."/>
            <person name="Lee S."/>
            <person name="Lewis L.R."/>
            <person name="Margolis J."/>
            <person name="Morgan M."/>
            <person name="Nazareth L.V."/>
            <person name="Nguyen N."/>
            <person name="Okwuonu G."/>
            <person name="Parker D."/>
            <person name="Richards S."/>
            <person name="Ruiz S.J."/>
            <person name="Santibanez J."/>
            <person name="Savard J."/>
            <person name="Scherer S.E."/>
            <person name="Schneider B."/>
            <person name="Sodergren E."/>
            <person name="Tautz D."/>
            <person name="Vattahil S."/>
            <person name="Villasana D."/>
            <person name="White C.S."/>
            <person name="Wright R."/>
            <person name="Park Y."/>
            <person name="Beeman R.W."/>
            <person name="Lord J."/>
            <person name="Oppert B."/>
            <person name="Lorenzen M."/>
            <person name="Brown S."/>
            <person name="Wang L."/>
            <person name="Savard J."/>
            <person name="Tautz D."/>
            <person name="Richards S."/>
            <person name="Weinstock G."/>
            <person name="Gibbs R.A."/>
            <person name="Liu Y."/>
            <person name="Worley K."/>
            <person name="Weinstock G."/>
            <person name="Elsik C.G."/>
            <person name="Reese J.T."/>
            <person name="Elhaik E."/>
            <person name="Landan G."/>
            <person name="Graur D."/>
            <person name="Arensburger P."/>
            <person name="Atkinson P."/>
            <person name="Beeman R.W."/>
            <person name="Beidler J."/>
            <person name="Brown S.J."/>
            <person name="Demuth J.P."/>
            <person name="Drury D.W."/>
            <person name="Du Y.Z."/>
            <person name="Fujiwara H."/>
            <person name="Lorenzen M."/>
            <person name="Maselli V."/>
            <person name="Osanai M."/>
            <person name="Park Y."/>
            <person name="Robertson H.M."/>
            <person name="Tu Z."/>
            <person name="Wang J.J."/>
            <person name="Wang S."/>
            <person name="Richards S."/>
            <person name="Song H."/>
            <person name="Zhang L."/>
            <person name="Sodergren E."/>
            <person name="Werner D."/>
            <person name="Stanke M."/>
            <person name="Morgenstern B."/>
            <person name="Solovyev V."/>
            <person name="Kosarev P."/>
            <person name="Brown G."/>
            <person name="Chen H.C."/>
            <person name="Ermolaeva O."/>
            <person name="Hlavina W."/>
            <person name="Kapustin Y."/>
            <person name="Kiryutin B."/>
            <person name="Kitts P."/>
            <person name="Maglott D."/>
            <person name="Pruitt K."/>
            <person name="Sapojnikov V."/>
            <person name="Souvorov A."/>
            <person name="Mackey A.J."/>
            <person name="Waterhouse R.M."/>
            <person name="Wyder S."/>
            <person name="Zdobnov E.M."/>
            <person name="Zdobnov E.M."/>
            <person name="Wyder S."/>
            <person name="Kriventseva E.V."/>
            <person name="Kadowaki T."/>
            <person name="Bork P."/>
            <person name="Aranda M."/>
            <person name="Bao R."/>
            <person name="Beermann A."/>
            <person name="Berns N."/>
            <person name="Bolognesi R."/>
            <person name="Bonneton F."/>
            <person name="Bopp D."/>
            <person name="Brown S.J."/>
            <person name="Bucher G."/>
            <person name="Butts T."/>
            <person name="Chaumot A."/>
            <person name="Denell R.E."/>
            <person name="Ferrier D.E."/>
            <person name="Friedrich M."/>
            <person name="Gordon C.M."/>
            <person name="Jindra M."/>
            <person name="Klingler M."/>
            <person name="Lan Q."/>
            <person name="Lattorff H.M."/>
            <person name="Laudet V."/>
            <person name="von Levetsow C."/>
            <person name="Liu Z."/>
            <person name="Lutz R."/>
            <person name="Lynch J.A."/>
            <person name="da Fonseca R.N."/>
            <person name="Posnien N."/>
            <person name="Reuter R."/>
            <person name="Roth S."/>
            <person name="Savard J."/>
            <person name="Schinko J.B."/>
            <person name="Schmitt C."/>
            <person name="Schoppmeier M."/>
            <person name="Schroder R."/>
            <person name="Shippy T.D."/>
            <person name="Simonnet F."/>
            <person name="Marques-Souza H."/>
            <person name="Tautz D."/>
            <person name="Tomoyasu Y."/>
            <person name="Trauner J."/>
            <person name="Van der Zee M."/>
            <person name="Vervoort M."/>
            <person name="Wittkopp N."/>
            <person name="Wimmer E.A."/>
            <person name="Yang X."/>
            <person name="Jones A.K."/>
            <person name="Sattelle D.B."/>
            <person name="Ebert P.R."/>
            <person name="Nelson D."/>
            <person name="Scott J.G."/>
            <person name="Beeman R.W."/>
            <person name="Muthukrishnan S."/>
            <person name="Kramer K.J."/>
            <person name="Arakane Y."/>
            <person name="Beeman R.W."/>
            <person name="Zhu Q."/>
            <person name="Hogenkamp D."/>
            <person name="Dixit R."/>
            <person name="Oppert B."/>
            <person name="Jiang H."/>
            <person name="Zou Z."/>
            <person name="Marshall J."/>
            <person name="Elpidina E."/>
            <person name="Vinokurov K."/>
            <person name="Oppert C."/>
            <person name="Zou Z."/>
            <person name="Evans J."/>
            <person name="Lu Z."/>
            <person name="Zhao P."/>
            <person name="Sumathipala N."/>
            <person name="Altincicek B."/>
            <person name="Vilcinskas A."/>
            <person name="Williams M."/>
            <person name="Hultmark D."/>
            <person name="Hetru C."/>
            <person name="Jiang H."/>
            <person name="Grimmelikhuijzen C.J."/>
            <person name="Hauser F."/>
            <person name="Cazzamali G."/>
            <person name="Williamson M."/>
            <person name="Park Y."/>
            <person name="Li B."/>
            <person name="Tanaka Y."/>
            <person name="Predel R."/>
            <person name="Neupert S."/>
            <person name="Schachtner J."/>
            <person name="Verleyen P."/>
            <person name="Raible F."/>
            <person name="Bork P."/>
            <person name="Friedrich M."/>
            <person name="Walden K.K."/>
            <person name="Robertson H.M."/>
            <person name="Angeli S."/>
            <person name="Foret S."/>
            <person name="Bucher G."/>
            <person name="Schuetz S."/>
            <person name="Maleszka R."/>
            <person name="Wimmer E.A."/>
            <person name="Beeman R.W."/>
            <person name="Lorenzen M."/>
            <person name="Tomoyasu Y."/>
            <person name="Miller S.C."/>
            <person name="Grossmann D."/>
            <person name="Bucher G."/>
        </authorList>
    </citation>
    <scope>NUCLEOTIDE SEQUENCE [LARGE SCALE GENOMIC DNA]</scope>
    <source>
        <strain evidence="9 10">Georgia GA2</strain>
    </source>
</reference>
<evidence type="ECO:0000256" key="7">
    <source>
        <dbReference type="ARBA" id="ARBA00023180"/>
    </source>
</evidence>
<dbReference type="PANTHER" id="PTHR42643:SF30">
    <property type="entry name" value="IONOTROPIC RECEPTOR 40A-RELATED"/>
    <property type="match status" value="1"/>
</dbReference>
<feature type="transmembrane region" description="Helical" evidence="8">
    <location>
        <begin position="648"/>
        <end position="672"/>
    </location>
</feature>
<organism evidence="9 10">
    <name type="scientific">Tribolium castaneum</name>
    <name type="common">Red flour beetle</name>
    <dbReference type="NCBI Taxonomy" id="7070"/>
    <lineage>
        <taxon>Eukaryota</taxon>
        <taxon>Metazoa</taxon>
        <taxon>Ecdysozoa</taxon>
        <taxon>Arthropoda</taxon>
        <taxon>Hexapoda</taxon>
        <taxon>Insecta</taxon>
        <taxon>Pterygota</taxon>
        <taxon>Neoptera</taxon>
        <taxon>Endopterygota</taxon>
        <taxon>Coleoptera</taxon>
        <taxon>Polyphaga</taxon>
        <taxon>Cucujiformia</taxon>
        <taxon>Tenebrionidae</taxon>
        <taxon>Tenebrionidae incertae sedis</taxon>
        <taxon>Tribolium</taxon>
    </lineage>
</organism>
<evidence type="ECO:0000256" key="6">
    <source>
        <dbReference type="ARBA" id="ARBA00023170"/>
    </source>
</evidence>
<evidence type="ECO:0000256" key="5">
    <source>
        <dbReference type="ARBA" id="ARBA00023136"/>
    </source>
</evidence>
<dbReference type="GO" id="GO:0005886">
    <property type="term" value="C:plasma membrane"/>
    <property type="evidence" value="ECO:0007669"/>
    <property type="project" value="UniProtKB-SubCell"/>
</dbReference>
<keyword evidence="10" id="KW-1185">Reference proteome</keyword>
<dbReference type="Proteomes" id="UP000007266">
    <property type="component" value="Linkage group 3"/>
</dbReference>
<evidence type="ECO:0000256" key="1">
    <source>
        <dbReference type="ARBA" id="ARBA00004651"/>
    </source>
</evidence>
<evidence type="ECO:0000256" key="2">
    <source>
        <dbReference type="ARBA" id="ARBA00022475"/>
    </source>
</evidence>
<evidence type="ECO:0000256" key="3">
    <source>
        <dbReference type="ARBA" id="ARBA00022692"/>
    </source>
</evidence>
<keyword evidence="3 8" id="KW-0812">Transmembrane</keyword>
<dbReference type="EMBL" id="KQ971328">
    <property type="protein sequence ID" value="KYB28370.1"/>
    <property type="molecule type" value="Genomic_DNA"/>
</dbReference>
<evidence type="ECO:0008006" key="11">
    <source>
        <dbReference type="Google" id="ProtNLM"/>
    </source>
</evidence>
<evidence type="ECO:0000256" key="4">
    <source>
        <dbReference type="ARBA" id="ARBA00022989"/>
    </source>
</evidence>
<comment type="subcellular location">
    <subcellularLocation>
        <location evidence="1">Cell membrane</location>
        <topology evidence="1">Multi-pass membrane protein</topology>
    </subcellularLocation>
</comment>
<keyword evidence="7" id="KW-0325">Glycoprotein</keyword>
<proteinExistence type="predicted"/>
<sequence length="929" mass="109473">MANFGKKNGYVVGNNGVLKKESESEEESYTGFGFKTPKKIKEENEGLKLHFQILIESSNPFILNITKTSSRLLAGVALVGFINFSTVYKSEMIRFFTSHVYEHQIETLDDLVKYNLPCYDYPDIKYLYILSEEMSRYVNKCTIISSENERESLVEEIIKGKKLVTTFRYFHFRGVLHDLRKKGHKNIPVHLTRQIVTFQYGYYYFTKGYPLYHRFREILRRLQASGITTYIRYSYGRQKYASDKKIILEKEEKSDILNADKFSVQFYILVIELHFQILIESSNPFILNTTKTSSRVLAGVALVGFINFSTVYKSEMIRFFTSHVYEHQIETLDDLVKYNLPCYDYPDIKYLYILSEEMSRYVNKCTIIASENERESLVEEIIRGKKLVTTFRYFHFRGVLHDLRKKGHKNIPVHLTRQIVTFQYGYYYFTKGYPLYHRFREILRRLQASGITTYIRYSYGLQKYASDKKIILEKEEKSDILNADKFSVQFYILVIDDGHNIYGYDPYKYEDVSAENTTPKLLGPCQHVETFFENKLPKFWRNTTVAALRASLFLHHQKQGRTYDSMFCPQIVQEKLGFRFLIQEGNGRAFGANNETLDALRSRNFSLSINHFLLNEDQHLHFDLVPLHVVHSRLWVVPKATLVPYWKLFLLCFGLSLWLLFAAFFCILTIVWTRFEKNFKTASIILHFQILVENSNAHLLQVTKSSSRVLASVTLIIFLIFSSVYKSEMIRVFTSRVYEHQIETLDDLLEYNLPCYDYPDIKQLYVLSNDMSRYVNKCKVIPSEFERVEILKRILRGEKLVTTFREKYFRGMLRELLKQGYKMLVYLTKETVAFDYGYLYLTKGYPLYDRFVDVYQRLQSADNRTTSPNANHEVLEEITHQLTNLQSTPKLKVETNANTPTLPIISEQKMRQSMQNVLDQFMSEEKNPN</sequence>
<evidence type="ECO:0000313" key="9">
    <source>
        <dbReference type="EMBL" id="KYB28370.1"/>
    </source>
</evidence>
<gene>
    <name evidence="9" type="primary">AUGUSTUS-3.0.2_32575</name>
    <name evidence="9" type="ORF">TcasGA2_TC032575</name>
</gene>
<dbReference type="InterPro" id="IPR052192">
    <property type="entry name" value="Insect_Ionotropic_Sensory_Rcpt"/>
</dbReference>
<keyword evidence="5 8" id="KW-0472">Membrane</keyword>
<keyword evidence="4 8" id="KW-1133">Transmembrane helix</keyword>
<reference evidence="9 10" key="2">
    <citation type="journal article" date="2010" name="Nucleic Acids Res.">
        <title>BeetleBase in 2010: revisions to provide comprehensive genomic information for Tribolium castaneum.</title>
        <authorList>
            <person name="Kim H.S."/>
            <person name="Murphy T."/>
            <person name="Xia J."/>
            <person name="Caragea D."/>
            <person name="Park Y."/>
            <person name="Beeman R.W."/>
            <person name="Lorenzen M.D."/>
            <person name="Butcher S."/>
            <person name="Manak J.R."/>
            <person name="Brown S.J."/>
        </authorList>
    </citation>
    <scope>GENOME REANNOTATION</scope>
    <source>
        <strain evidence="9 10">Georgia GA2</strain>
    </source>
</reference>